<evidence type="ECO:0008006" key="4">
    <source>
        <dbReference type="Google" id="ProtNLM"/>
    </source>
</evidence>
<keyword evidence="1" id="KW-1133">Transmembrane helix</keyword>
<dbReference type="EMBL" id="CP129113">
    <property type="protein sequence ID" value="WLV24250.1"/>
    <property type="molecule type" value="Genomic_DNA"/>
</dbReference>
<evidence type="ECO:0000313" key="3">
    <source>
        <dbReference type="Proteomes" id="UP001180087"/>
    </source>
</evidence>
<organism evidence="2 3">
    <name type="scientific">Aciduricibacillus chroicocephali</name>
    <dbReference type="NCBI Taxonomy" id="3054939"/>
    <lineage>
        <taxon>Bacteria</taxon>
        <taxon>Bacillati</taxon>
        <taxon>Bacillota</taxon>
        <taxon>Bacilli</taxon>
        <taxon>Bacillales</taxon>
        <taxon>Bacillaceae</taxon>
        <taxon>Aciduricibacillus</taxon>
    </lineage>
</organism>
<gene>
    <name evidence="2" type="ORF">QR721_11470</name>
</gene>
<dbReference type="RefSeq" id="WP_348027080.1">
    <property type="nucleotide sequence ID" value="NZ_CP129113.1"/>
</dbReference>
<keyword evidence="1" id="KW-0472">Membrane</keyword>
<proteinExistence type="predicted"/>
<feature type="transmembrane region" description="Helical" evidence="1">
    <location>
        <begin position="38"/>
        <end position="56"/>
    </location>
</feature>
<evidence type="ECO:0000313" key="2">
    <source>
        <dbReference type="EMBL" id="WLV24250.1"/>
    </source>
</evidence>
<protein>
    <recommendedName>
        <fullName evidence="4">DUF3953 domain-containing protein</fullName>
    </recommendedName>
</protein>
<feature type="transmembrane region" description="Helical" evidence="1">
    <location>
        <begin position="63"/>
        <end position="81"/>
    </location>
</feature>
<dbReference type="Proteomes" id="UP001180087">
    <property type="component" value="Chromosome"/>
</dbReference>
<keyword evidence="1" id="KW-0812">Transmembrane</keyword>
<evidence type="ECO:0000256" key="1">
    <source>
        <dbReference type="SAM" id="Phobius"/>
    </source>
</evidence>
<sequence length="83" mass="9236">MMHQFAKLKRMELITLAAAAFLLLVAFLKKSFLFGTFTIWLVAASILIEGLCAAHTGRKQDALKNWVCSGILLLLSILMLISR</sequence>
<reference evidence="2" key="1">
    <citation type="submission" date="2023-06" db="EMBL/GenBank/DDBJ databases">
        <title>A Treasure from Seagulls: Isolation and Description of Aciduricobacillus qingdaonensis gen. nov., sp. nov., a Rare Obligately Uric Acid-utilizing Member in the Family Bacillaceae.</title>
        <authorList>
            <person name="Liu W."/>
            <person name="Wang B."/>
        </authorList>
    </citation>
    <scope>NUCLEOTIDE SEQUENCE</scope>
    <source>
        <strain evidence="2">44XB</strain>
    </source>
</reference>
<name>A0ABY9KU75_9BACI</name>
<keyword evidence="3" id="KW-1185">Reference proteome</keyword>
<accession>A0ABY9KU75</accession>